<dbReference type="STRING" id="649760.HMPREF0971_02943"/>
<sequence>MLQVHSCKIKVESLFCSSIKEEARKLTIFDLAMAHPLQGLFRIKGNLFST</sequence>
<dbReference type="EMBL" id="ACUZ02000056">
    <property type="protein sequence ID" value="EFB30686.1"/>
    <property type="molecule type" value="Genomic_DNA"/>
</dbReference>
<dbReference type="AlphaFoldDB" id="D1QVG5"/>
<proteinExistence type="predicted"/>
<evidence type="ECO:0000313" key="1">
    <source>
        <dbReference type="EMBL" id="EFB30686.1"/>
    </source>
</evidence>
<dbReference type="Proteomes" id="UP000004079">
    <property type="component" value="Unassembled WGS sequence"/>
</dbReference>
<protein>
    <submittedName>
        <fullName evidence="1">Uncharacterized protein</fullName>
    </submittedName>
</protein>
<reference evidence="1 2" key="1">
    <citation type="submission" date="2009-11" db="EMBL/GenBank/DDBJ databases">
        <authorList>
            <person name="Weinstock G."/>
            <person name="Sodergren E."/>
            <person name="Clifton S."/>
            <person name="Fulton L."/>
            <person name="Fulton B."/>
            <person name="Courtney L."/>
            <person name="Fronick C."/>
            <person name="Harrison M."/>
            <person name="Strong C."/>
            <person name="Farmer C."/>
            <person name="Delahaunty K."/>
            <person name="Markovic C."/>
            <person name="Hall O."/>
            <person name="Minx P."/>
            <person name="Tomlinson C."/>
            <person name="Mitreva M."/>
            <person name="Nelson J."/>
            <person name="Hou S."/>
            <person name="Wollam A."/>
            <person name="Pepin K.H."/>
            <person name="Johnson M."/>
            <person name="Bhonagiri V."/>
            <person name="Nash W.E."/>
            <person name="Warren W."/>
            <person name="Chinwalla A."/>
            <person name="Mardis E.R."/>
            <person name="Wilson R.K."/>
        </authorList>
    </citation>
    <scope>NUCLEOTIDE SEQUENCE [LARGE SCALE GENOMIC DNA]</scope>
    <source>
        <strain evidence="1 2">F0302</strain>
    </source>
</reference>
<organism evidence="1 2">
    <name type="scientific">Segatella oris F0302</name>
    <dbReference type="NCBI Taxonomy" id="649760"/>
    <lineage>
        <taxon>Bacteria</taxon>
        <taxon>Pseudomonadati</taxon>
        <taxon>Bacteroidota</taxon>
        <taxon>Bacteroidia</taxon>
        <taxon>Bacteroidales</taxon>
        <taxon>Prevotellaceae</taxon>
        <taxon>Segatella</taxon>
    </lineage>
</organism>
<dbReference type="HOGENOM" id="CLU_3121251_0_0_10"/>
<name>D1QVG5_9BACT</name>
<accession>D1QVG5</accession>
<comment type="caution">
    <text evidence="1">The sequence shown here is derived from an EMBL/GenBank/DDBJ whole genome shotgun (WGS) entry which is preliminary data.</text>
</comment>
<gene>
    <name evidence="1" type="ORF">HMPREF0971_02943</name>
</gene>
<evidence type="ECO:0000313" key="2">
    <source>
        <dbReference type="Proteomes" id="UP000004079"/>
    </source>
</evidence>